<reference evidence="3" key="1">
    <citation type="submission" date="2022-08" db="EMBL/GenBank/DDBJ databases">
        <authorList>
            <person name="Kallberg Y."/>
            <person name="Tangrot J."/>
            <person name="Rosling A."/>
        </authorList>
    </citation>
    <scope>NUCLEOTIDE SEQUENCE</scope>
    <source>
        <strain evidence="3">Wild A</strain>
    </source>
</reference>
<evidence type="ECO:0000256" key="2">
    <source>
        <dbReference type="SAM" id="Phobius"/>
    </source>
</evidence>
<keyword evidence="4" id="KW-1185">Reference proteome</keyword>
<evidence type="ECO:0000256" key="1">
    <source>
        <dbReference type="SAM" id="MobiDB-lite"/>
    </source>
</evidence>
<comment type="caution">
    <text evidence="3">The sequence shown here is derived from an EMBL/GenBank/DDBJ whole genome shotgun (WGS) entry which is preliminary data.</text>
</comment>
<feature type="transmembrane region" description="Helical" evidence="2">
    <location>
        <begin position="1002"/>
        <end position="1022"/>
    </location>
</feature>
<keyword evidence="2" id="KW-1133">Transmembrane helix</keyword>
<feature type="region of interest" description="Disordered" evidence="1">
    <location>
        <begin position="1"/>
        <end position="20"/>
    </location>
</feature>
<evidence type="ECO:0000313" key="4">
    <source>
        <dbReference type="Proteomes" id="UP001153678"/>
    </source>
</evidence>
<dbReference type="EMBL" id="CAMKVN010002598">
    <property type="protein sequence ID" value="CAI2181778.1"/>
    <property type="molecule type" value="Genomic_DNA"/>
</dbReference>
<feature type="transmembrane region" description="Helical" evidence="2">
    <location>
        <begin position="1043"/>
        <end position="1064"/>
    </location>
</feature>
<dbReference type="OrthoDB" id="2433234at2759"/>
<feature type="compositionally biased region" description="Polar residues" evidence="1">
    <location>
        <begin position="1"/>
        <end position="13"/>
    </location>
</feature>
<gene>
    <name evidence="3" type="ORF">FWILDA_LOCUS10254</name>
</gene>
<accession>A0A9W4SUC6</accession>
<dbReference type="Proteomes" id="UP001153678">
    <property type="component" value="Unassembled WGS sequence"/>
</dbReference>
<protein>
    <submittedName>
        <fullName evidence="3">550_t:CDS:1</fullName>
    </submittedName>
</protein>
<proteinExistence type="predicted"/>
<organism evidence="3 4">
    <name type="scientific">Funneliformis geosporum</name>
    <dbReference type="NCBI Taxonomy" id="1117311"/>
    <lineage>
        <taxon>Eukaryota</taxon>
        <taxon>Fungi</taxon>
        <taxon>Fungi incertae sedis</taxon>
        <taxon>Mucoromycota</taxon>
        <taxon>Glomeromycotina</taxon>
        <taxon>Glomeromycetes</taxon>
        <taxon>Glomerales</taxon>
        <taxon>Glomeraceae</taxon>
        <taxon>Funneliformis</taxon>
    </lineage>
</organism>
<feature type="transmembrane region" description="Helical" evidence="2">
    <location>
        <begin position="974"/>
        <end position="996"/>
    </location>
</feature>
<sequence>MPSSDESNSPEKVNSSDKSHQIDNPYQIAINLDGTFVVTFDTVNLNVKILKNTDYRPSIIESKDIGTSTQNSQDKLNEVIAHFKINKDLDIVNSLDKDYKESPTASNENNKVSEDGSQLWILDISNIQQDNNEKVIFVAISHINEEENSKKKDEGKRSINYMENHVKMVIFASSNTVVPVNETENYGTAIYRIPKFIEDFDPEGSANNDAVLQRFLILNCEGIYNFRYNKNRKNNKFILDESFEYPKSIAFELENTKLKSERMEVLFTSICDKYLLVEQYKNDMQALEVYNLVEMELEITSNRVETEHVQLKEYHKNHFLISGQKLQFCFTKGHYSVSLYLMENGLEILEKKFNDLIDRIYSMEFIDNDKKLLIIGRCIKAKHLKVIVWDMYNTGESIPIDEFSDSFTEEGIDNWLAKTSGNVLRVDDKGNVTSILKKLDVKYQKYLKEKSEKVEYASIDLKKEPSKEHILYPYENKEIESIVYDKEPWMLKGYTTTSFFLFHNEYETLQLLVGSSTVQVWHQIHKCKGQTLPNKGVPFLEYIWTNGIPVDQEYFDKDNKKVLKIEKIKVGKKRFYMEVSWYETEDGKEIFKKKTIQWQGNDEQINAIRYACKALEHLNKRVRCLTNYCKKYNYEEMVKYIKHIIWRFIRHRPNEYKMLDVRHNVMKNLILGDCNDLIYYILFGEKNDGINGNRKVNPIPRNKLWKKRSFVKDDDLDQFDPKNIKRVINPLDMKDRDLKNDLELAIHHCKEREFKDTVIVAYLLEYYSTNAIKSVGWMCTVSKALPLLYKYDYDEYAKRLFRKRCFADQNYFSAHEHFDIIPENYLNEANDDNKFVAFRPRDRLRSDKVTFLYNWPQTRNFFNYCKEKMSKGYKFFNVFHHNPPIALRVVPLPDYTRPTTYKNLRDNNNYDFWKNICTLIWILFIPRWYKFSSEDTQSLSPFARVIRHERNDSMYDNPATEAIINYRWQQARRFFLSLFFRYILYSLSFMIVSWAYLDHKNINAGAVKTLFVLIILFYYLALYTFVNEMIQLWHRGIKKYFSVLFNIFDLMSILIPVTVMSLIVIDFRLFDGGFVNVEVDRNKVVGIATSIFVIWIELVLYLRSISCKFCLLKNPNIIPNKESTFSGNFTDPGTNEITNISLKADYNPDNSDDNPFKQFHTSLIAAFFWSSGDFVQLDSFDFWAVQALTEQKGRQALLRFRAKQIADFEALHHPHFWPHEADPKCVYYVGRSKNFEEWRNSIDDKEKIYDEEIDYNVGYADKSNSPNDGVFISPIGPIAITDP</sequence>
<name>A0A9W4SUC6_9GLOM</name>
<evidence type="ECO:0000313" key="3">
    <source>
        <dbReference type="EMBL" id="CAI2181778.1"/>
    </source>
</evidence>
<keyword evidence="2" id="KW-0812">Transmembrane</keyword>
<keyword evidence="2" id="KW-0472">Membrane</keyword>
<feature type="transmembrane region" description="Helical" evidence="2">
    <location>
        <begin position="1084"/>
        <end position="1102"/>
    </location>
</feature>